<dbReference type="PROSITE" id="PS50157">
    <property type="entry name" value="ZINC_FINGER_C2H2_2"/>
    <property type="match status" value="4"/>
</dbReference>
<evidence type="ECO:0000313" key="14">
    <source>
        <dbReference type="EMBL" id="PIO32071.1"/>
    </source>
</evidence>
<dbReference type="EMBL" id="KV931313">
    <property type="protein sequence ID" value="PIO32071.1"/>
    <property type="molecule type" value="Genomic_DNA"/>
</dbReference>
<evidence type="ECO:0000256" key="7">
    <source>
        <dbReference type="ARBA" id="ARBA00023015"/>
    </source>
</evidence>
<dbReference type="PROSITE" id="PS00028">
    <property type="entry name" value="ZINC_FINGER_C2H2_1"/>
    <property type="match status" value="3"/>
</dbReference>
<dbReference type="SUPFAM" id="SSF57667">
    <property type="entry name" value="beta-beta-alpha zinc fingers"/>
    <property type="match status" value="3"/>
</dbReference>
<dbReference type="GO" id="GO:0000981">
    <property type="term" value="F:DNA-binding transcription factor activity, RNA polymerase II-specific"/>
    <property type="evidence" value="ECO:0007669"/>
    <property type="project" value="TreeGrafter"/>
</dbReference>
<evidence type="ECO:0000256" key="6">
    <source>
        <dbReference type="ARBA" id="ARBA00022833"/>
    </source>
</evidence>
<sequence length="445" mass="50691">MSIVQEIVTVIKDTFYRHQADGHDAWNSPEEHLLSSSEDNTKDNRMMQNFPEVKTIAPNIHHRIYRAETSTNPFNTPHQLHATTPNAYPIIHSVDTSADPSIPEEPSDKSNAITQNTISKTHIADKAPDPLNPEKSSHVIQKAISPHSKGKKCSTLSSTFTIHQKANTAERPFSCSDCGKCFKTKGHLVFHKKIHTGVRPYLCSECGRRFISKSGLIRHLSQHTGRTHIAKKTYTCRACGKTFPFRSMLILHQRTLTDEQQAKSECGNSLKAKSNFQEHQDDHAAEKTLSCSESEEVFRKKPDLVGNQEAHSTEDPSEQGKLRPHACSSCGKRFTLKGDLLRHQRTHMDKFPPSPENPKDKLLPFKTPDNPHRQASSFLDTRQPKQRSFFPLRHQRTHMDKLLPFKIPENPHRQASSLLDTRQPTWTSFFLFRHQTTHMEKLLSS</sequence>
<feature type="region of interest" description="Disordered" evidence="12">
    <location>
        <begin position="273"/>
        <end position="326"/>
    </location>
</feature>
<dbReference type="OrthoDB" id="654211at2759"/>
<evidence type="ECO:0000256" key="8">
    <source>
        <dbReference type="ARBA" id="ARBA00023125"/>
    </source>
</evidence>
<keyword evidence="4" id="KW-0677">Repeat</keyword>
<dbReference type="Proteomes" id="UP000228934">
    <property type="component" value="Unassembled WGS sequence"/>
</dbReference>
<evidence type="ECO:0000313" key="15">
    <source>
        <dbReference type="Proteomes" id="UP000228934"/>
    </source>
</evidence>
<feature type="region of interest" description="Disordered" evidence="12">
    <location>
        <begin position="22"/>
        <end position="42"/>
    </location>
</feature>
<keyword evidence="7" id="KW-0805">Transcription regulation</keyword>
<evidence type="ECO:0000256" key="12">
    <source>
        <dbReference type="SAM" id="MobiDB-lite"/>
    </source>
</evidence>
<proteinExistence type="inferred from homology"/>
<accession>A0A2G9RXX7</accession>
<evidence type="ECO:0000256" key="2">
    <source>
        <dbReference type="ARBA" id="ARBA00006991"/>
    </source>
</evidence>
<organism evidence="14 15">
    <name type="scientific">Aquarana catesbeiana</name>
    <name type="common">American bullfrog</name>
    <name type="synonym">Rana catesbeiana</name>
    <dbReference type="NCBI Taxonomy" id="8400"/>
    <lineage>
        <taxon>Eukaryota</taxon>
        <taxon>Metazoa</taxon>
        <taxon>Chordata</taxon>
        <taxon>Craniata</taxon>
        <taxon>Vertebrata</taxon>
        <taxon>Euteleostomi</taxon>
        <taxon>Amphibia</taxon>
        <taxon>Batrachia</taxon>
        <taxon>Anura</taxon>
        <taxon>Neobatrachia</taxon>
        <taxon>Ranoidea</taxon>
        <taxon>Ranidae</taxon>
        <taxon>Aquarana</taxon>
    </lineage>
</organism>
<dbReference type="FunFam" id="3.30.160.60:FF:000688">
    <property type="entry name" value="zinc finger protein 197 isoform X1"/>
    <property type="match status" value="1"/>
</dbReference>
<dbReference type="PANTHER" id="PTHR23226">
    <property type="entry name" value="ZINC FINGER AND SCAN DOMAIN-CONTAINING"/>
    <property type="match status" value="1"/>
</dbReference>
<dbReference type="GO" id="GO:0008270">
    <property type="term" value="F:zinc ion binding"/>
    <property type="evidence" value="ECO:0007669"/>
    <property type="project" value="UniProtKB-KW"/>
</dbReference>
<dbReference type="FunFam" id="3.30.160.60:FF:000383">
    <property type="entry name" value="Uncharacterized protein"/>
    <property type="match status" value="1"/>
</dbReference>
<feature type="domain" description="C2H2-type" evidence="13">
    <location>
        <begin position="234"/>
        <end position="261"/>
    </location>
</feature>
<dbReference type="AlphaFoldDB" id="A0A2G9RXX7"/>
<dbReference type="PANTHER" id="PTHR23226:SF397">
    <property type="entry name" value="C2H2-TYPE DOMAIN-CONTAINING PROTEIN"/>
    <property type="match status" value="1"/>
</dbReference>
<dbReference type="FunFam" id="3.30.160.60:FF:000012">
    <property type="entry name" value="RB-associated KRAB zinc finger protein-like"/>
    <property type="match status" value="1"/>
</dbReference>
<dbReference type="InterPro" id="IPR036236">
    <property type="entry name" value="Znf_C2H2_sf"/>
</dbReference>
<evidence type="ECO:0000256" key="5">
    <source>
        <dbReference type="ARBA" id="ARBA00022771"/>
    </source>
</evidence>
<evidence type="ECO:0000256" key="4">
    <source>
        <dbReference type="ARBA" id="ARBA00022737"/>
    </source>
</evidence>
<comment type="similarity">
    <text evidence="2">Belongs to the krueppel C2H2-type zinc-finger protein family.</text>
</comment>
<dbReference type="SMART" id="SM00355">
    <property type="entry name" value="ZnF_C2H2"/>
    <property type="match status" value="4"/>
</dbReference>
<name>A0A2G9RXX7_AQUCT</name>
<feature type="compositionally biased region" description="Basic and acidic residues" evidence="12">
    <location>
        <begin position="311"/>
        <end position="321"/>
    </location>
</feature>
<feature type="domain" description="C2H2-type" evidence="13">
    <location>
        <begin position="325"/>
        <end position="352"/>
    </location>
</feature>
<keyword evidence="10" id="KW-0539">Nucleus</keyword>
<keyword evidence="15" id="KW-1185">Reference proteome</keyword>
<evidence type="ECO:0000256" key="9">
    <source>
        <dbReference type="ARBA" id="ARBA00023163"/>
    </source>
</evidence>
<protein>
    <recommendedName>
        <fullName evidence="13">C2H2-type domain-containing protein</fullName>
    </recommendedName>
</protein>
<reference evidence="15" key="1">
    <citation type="journal article" date="2017" name="Nat. Commun.">
        <title>The North American bullfrog draft genome provides insight into hormonal regulation of long noncoding RNA.</title>
        <authorList>
            <person name="Hammond S.A."/>
            <person name="Warren R.L."/>
            <person name="Vandervalk B.P."/>
            <person name="Kucuk E."/>
            <person name="Khan H."/>
            <person name="Gibb E.A."/>
            <person name="Pandoh P."/>
            <person name="Kirk H."/>
            <person name="Zhao Y."/>
            <person name="Jones M."/>
            <person name="Mungall A.J."/>
            <person name="Coope R."/>
            <person name="Pleasance S."/>
            <person name="Moore R.A."/>
            <person name="Holt R.A."/>
            <person name="Round J.M."/>
            <person name="Ohora S."/>
            <person name="Walle B.V."/>
            <person name="Veldhoen N."/>
            <person name="Helbing C.C."/>
            <person name="Birol I."/>
        </authorList>
    </citation>
    <scope>NUCLEOTIDE SEQUENCE [LARGE SCALE GENOMIC DNA]</scope>
</reference>
<keyword evidence="3" id="KW-0479">Metal-binding</keyword>
<evidence type="ECO:0000259" key="13">
    <source>
        <dbReference type="PROSITE" id="PS50157"/>
    </source>
</evidence>
<dbReference type="InterPro" id="IPR013087">
    <property type="entry name" value="Znf_C2H2_type"/>
</dbReference>
<feature type="domain" description="C2H2-type" evidence="13">
    <location>
        <begin position="201"/>
        <end position="228"/>
    </location>
</feature>
<evidence type="ECO:0000256" key="3">
    <source>
        <dbReference type="ARBA" id="ARBA00022723"/>
    </source>
</evidence>
<dbReference type="Gene3D" id="3.30.160.60">
    <property type="entry name" value="Classic Zinc Finger"/>
    <property type="match status" value="5"/>
</dbReference>
<dbReference type="GO" id="GO:0000978">
    <property type="term" value="F:RNA polymerase II cis-regulatory region sequence-specific DNA binding"/>
    <property type="evidence" value="ECO:0007669"/>
    <property type="project" value="TreeGrafter"/>
</dbReference>
<keyword evidence="8" id="KW-0238">DNA-binding</keyword>
<evidence type="ECO:0000256" key="1">
    <source>
        <dbReference type="ARBA" id="ARBA00004123"/>
    </source>
</evidence>
<keyword evidence="5 11" id="KW-0863">Zinc-finger</keyword>
<keyword evidence="9" id="KW-0804">Transcription</keyword>
<keyword evidence="6" id="KW-0862">Zinc</keyword>
<feature type="domain" description="C2H2-type" evidence="13">
    <location>
        <begin position="173"/>
        <end position="200"/>
    </location>
</feature>
<feature type="compositionally biased region" description="Basic and acidic residues" evidence="12">
    <location>
        <begin position="276"/>
        <end position="286"/>
    </location>
</feature>
<comment type="subcellular location">
    <subcellularLocation>
        <location evidence="1">Nucleus</location>
    </subcellularLocation>
</comment>
<gene>
    <name evidence="14" type="ORF">AB205_0161380</name>
</gene>
<dbReference type="Pfam" id="PF00096">
    <property type="entry name" value="zf-C2H2"/>
    <property type="match status" value="4"/>
</dbReference>
<dbReference type="GO" id="GO:0005634">
    <property type="term" value="C:nucleus"/>
    <property type="evidence" value="ECO:0007669"/>
    <property type="project" value="UniProtKB-SubCell"/>
</dbReference>
<evidence type="ECO:0000256" key="11">
    <source>
        <dbReference type="PROSITE-ProRule" id="PRU00042"/>
    </source>
</evidence>
<evidence type="ECO:0000256" key="10">
    <source>
        <dbReference type="ARBA" id="ARBA00023242"/>
    </source>
</evidence>